<comment type="function">
    <text evidence="8">Gustatory receptor which mediates acceptance or avoidance behavior, depending on its substrates.</text>
</comment>
<dbReference type="Proteomes" id="UP000092462">
    <property type="component" value="Unassembled WGS sequence"/>
</dbReference>
<dbReference type="GO" id="GO:0007165">
    <property type="term" value="P:signal transduction"/>
    <property type="evidence" value="ECO:0007669"/>
    <property type="project" value="UniProtKB-KW"/>
</dbReference>
<evidence type="ECO:0000313" key="10">
    <source>
        <dbReference type="Proteomes" id="UP000092462"/>
    </source>
</evidence>
<feature type="transmembrane region" description="Helical" evidence="8">
    <location>
        <begin position="32"/>
        <end position="55"/>
    </location>
</feature>
<evidence type="ECO:0000313" key="9">
    <source>
        <dbReference type="EnsemblMetazoa" id="PPAI013220-PA"/>
    </source>
</evidence>
<feature type="transmembrane region" description="Helical" evidence="8">
    <location>
        <begin position="67"/>
        <end position="86"/>
    </location>
</feature>
<comment type="subcellular location">
    <subcellularLocation>
        <location evidence="1 8">Cell membrane</location>
        <topology evidence="1 8">Multi-pass membrane protein</topology>
    </subcellularLocation>
</comment>
<evidence type="ECO:0000256" key="8">
    <source>
        <dbReference type="RuleBase" id="RU363108"/>
    </source>
</evidence>
<keyword evidence="4 8" id="KW-1133">Transmembrane helix</keyword>
<feature type="transmembrane region" description="Helical" evidence="8">
    <location>
        <begin position="270"/>
        <end position="290"/>
    </location>
</feature>
<dbReference type="EMBL" id="AJVK01031540">
    <property type="status" value="NOT_ANNOTATED_CDS"/>
    <property type="molecule type" value="Genomic_DNA"/>
</dbReference>
<dbReference type="GO" id="GO:0005886">
    <property type="term" value="C:plasma membrane"/>
    <property type="evidence" value="ECO:0007669"/>
    <property type="project" value="UniProtKB-SubCell"/>
</dbReference>
<keyword evidence="10" id="KW-1185">Reference proteome</keyword>
<sequence length="373" mass="43652">MDLIRIFNFHLTFFRIFGICIQTPGMSRRTKILACSSAIISVIFVSILFPISYIVIKPTKANAFINFIQGVGLMSIHLATSIETLFTRNQQIRFWNCLKKIEKLYPHNFEEIQNKYQALKRTTEKNFWIFVITSIIIEVVFSYFMFSSNDLKADWLKNAAIAWAMYIISVLIGRIRYLSHFFVVGILKIHLELFNNSILSLKRNLRLTQTDQIVHELNRIKFRHNFIWEMSMNINICHQWSQFINVLVNFLQITSLCYYIYYFIVNNSFIRIIPLSVCYTLLIWNIYTLAKLGDDVQKAGIKSATLLHEILKINQDHLENKFLNNCIVNLSLQIHHEKIIVTFGKIFTLNNGFLAKLTATIATYIVILIQILV</sequence>
<comment type="similarity">
    <text evidence="8">Belongs to the insect chemoreceptor superfamily. Gustatory receptor (GR) family.</text>
</comment>
<dbReference type="Pfam" id="PF08395">
    <property type="entry name" value="7tm_7"/>
    <property type="match status" value="1"/>
</dbReference>
<evidence type="ECO:0000256" key="1">
    <source>
        <dbReference type="ARBA" id="ARBA00004651"/>
    </source>
</evidence>
<keyword evidence="3 8" id="KW-0812">Transmembrane</keyword>
<keyword evidence="7 8" id="KW-0807">Transducer</keyword>
<keyword evidence="6 8" id="KW-0675">Receptor</keyword>
<proteinExistence type="inferred from homology"/>
<dbReference type="GO" id="GO:0043025">
    <property type="term" value="C:neuronal cell body"/>
    <property type="evidence" value="ECO:0007669"/>
    <property type="project" value="TreeGrafter"/>
</dbReference>
<dbReference type="PANTHER" id="PTHR21143">
    <property type="entry name" value="INVERTEBRATE GUSTATORY RECEPTOR"/>
    <property type="match status" value="1"/>
</dbReference>
<keyword evidence="5 8" id="KW-0472">Membrane</keyword>
<evidence type="ECO:0000256" key="2">
    <source>
        <dbReference type="ARBA" id="ARBA00022475"/>
    </source>
</evidence>
<feature type="transmembrane region" description="Helical" evidence="8">
    <location>
        <begin position="353"/>
        <end position="372"/>
    </location>
</feature>
<evidence type="ECO:0000256" key="6">
    <source>
        <dbReference type="ARBA" id="ARBA00023170"/>
    </source>
</evidence>
<dbReference type="VEuPathDB" id="VectorBase:PPAI013220"/>
<organism evidence="9 10">
    <name type="scientific">Phlebotomus papatasi</name>
    <name type="common">Sandfly</name>
    <dbReference type="NCBI Taxonomy" id="29031"/>
    <lineage>
        <taxon>Eukaryota</taxon>
        <taxon>Metazoa</taxon>
        <taxon>Ecdysozoa</taxon>
        <taxon>Arthropoda</taxon>
        <taxon>Hexapoda</taxon>
        <taxon>Insecta</taxon>
        <taxon>Pterygota</taxon>
        <taxon>Neoptera</taxon>
        <taxon>Endopterygota</taxon>
        <taxon>Diptera</taxon>
        <taxon>Nematocera</taxon>
        <taxon>Psychodoidea</taxon>
        <taxon>Psychodidae</taxon>
        <taxon>Phlebotomus</taxon>
        <taxon>Phlebotomus</taxon>
    </lineage>
</organism>
<evidence type="ECO:0000256" key="3">
    <source>
        <dbReference type="ARBA" id="ARBA00022692"/>
    </source>
</evidence>
<feature type="transmembrane region" description="Helical" evidence="8">
    <location>
        <begin position="158"/>
        <end position="178"/>
    </location>
</feature>
<dbReference type="InterPro" id="IPR013604">
    <property type="entry name" value="7TM_chemorcpt"/>
</dbReference>
<dbReference type="EnsemblMetazoa" id="PPAI013220-RA">
    <property type="protein sequence ID" value="PPAI013220-PA"/>
    <property type="gene ID" value="PPAI013220"/>
</dbReference>
<protein>
    <recommendedName>
        <fullName evidence="8">Gustatory receptor</fullName>
    </recommendedName>
</protein>
<evidence type="ECO:0000256" key="5">
    <source>
        <dbReference type="ARBA" id="ARBA00023136"/>
    </source>
</evidence>
<dbReference type="GO" id="GO:0030425">
    <property type="term" value="C:dendrite"/>
    <property type="evidence" value="ECO:0007669"/>
    <property type="project" value="TreeGrafter"/>
</dbReference>
<dbReference type="AlphaFoldDB" id="A0A3F2ZEG0"/>
<keyword evidence="2 8" id="KW-1003">Cell membrane</keyword>
<dbReference type="GO" id="GO:0050909">
    <property type="term" value="P:sensory perception of taste"/>
    <property type="evidence" value="ECO:0007669"/>
    <property type="project" value="InterPro"/>
</dbReference>
<name>A0A3F2ZEG0_PHLPP</name>
<evidence type="ECO:0000256" key="7">
    <source>
        <dbReference type="ARBA" id="ARBA00023224"/>
    </source>
</evidence>
<accession>A0A3F2ZEG0</accession>
<dbReference type="GO" id="GO:0030424">
    <property type="term" value="C:axon"/>
    <property type="evidence" value="ECO:0007669"/>
    <property type="project" value="TreeGrafter"/>
</dbReference>
<feature type="transmembrane region" description="Helical" evidence="8">
    <location>
        <begin position="127"/>
        <end position="146"/>
    </location>
</feature>
<reference evidence="9" key="1">
    <citation type="submission" date="2022-08" db="UniProtKB">
        <authorList>
            <consortium name="EnsemblMetazoa"/>
        </authorList>
    </citation>
    <scope>IDENTIFICATION</scope>
    <source>
        <strain evidence="9">Israel</strain>
    </source>
</reference>
<evidence type="ECO:0000256" key="4">
    <source>
        <dbReference type="ARBA" id="ARBA00022989"/>
    </source>
</evidence>
<dbReference type="PANTHER" id="PTHR21143:SF121">
    <property type="entry name" value="GUSTATORY AND ODORANT RECEPTOR 21A"/>
    <property type="match status" value="1"/>
</dbReference>
<feature type="transmembrane region" description="Helical" evidence="8">
    <location>
        <begin position="243"/>
        <end position="264"/>
    </location>
</feature>